<dbReference type="EMBL" id="SNRY01000976">
    <property type="protein sequence ID" value="KAA6334637.1"/>
    <property type="molecule type" value="Genomic_DNA"/>
</dbReference>
<proteinExistence type="predicted"/>
<dbReference type="Gene3D" id="1.10.1660.10">
    <property type="match status" value="1"/>
</dbReference>
<organism evidence="2">
    <name type="scientific">termite gut metagenome</name>
    <dbReference type="NCBI Taxonomy" id="433724"/>
    <lineage>
        <taxon>unclassified sequences</taxon>
        <taxon>metagenomes</taxon>
        <taxon>organismal metagenomes</taxon>
    </lineage>
</organism>
<sequence>MKNEMQIFNHPSYGDIRTVKINNVPYFVGRDVTVALGYQKPNDAINQHIDIADTVKHSIRSGGQMREVILINESGVYSLIFSSKLSKAKEFKRWVTSEVLPSIRKSGGYSISQPVSIPTPVPKCSPLIELAKQCPDVNITFKAGELIEAIDYCVNKTRKELEQLITDANVEVYPSIEQVAKILDVAKTTLWRWSKQGYLVPIEIGGKRRYKMSDINKILNKGK</sequence>
<dbReference type="SUPFAM" id="SSF46955">
    <property type="entry name" value="Putative DNA-binding domain"/>
    <property type="match status" value="1"/>
</dbReference>
<dbReference type="Pfam" id="PF12728">
    <property type="entry name" value="HTH_17"/>
    <property type="match status" value="1"/>
</dbReference>
<dbReference type="InterPro" id="IPR009061">
    <property type="entry name" value="DNA-bd_dom_put_sf"/>
</dbReference>
<name>A0A5J4RL70_9ZZZZ</name>
<accession>A0A5J4RL70</accession>
<dbReference type="PANTHER" id="PTHR36180">
    <property type="entry name" value="DNA-BINDING PROTEIN-RELATED-RELATED"/>
    <property type="match status" value="1"/>
</dbReference>
<feature type="domain" description="Bro-N" evidence="1">
    <location>
        <begin position="2"/>
        <end position="107"/>
    </location>
</feature>
<dbReference type="Pfam" id="PF02498">
    <property type="entry name" value="Bro-N"/>
    <property type="match status" value="1"/>
</dbReference>
<dbReference type="SMART" id="SM01040">
    <property type="entry name" value="Bro-N"/>
    <property type="match status" value="1"/>
</dbReference>
<evidence type="ECO:0000259" key="1">
    <source>
        <dbReference type="PROSITE" id="PS51750"/>
    </source>
</evidence>
<dbReference type="InterPro" id="IPR003497">
    <property type="entry name" value="BRO_N_domain"/>
</dbReference>
<dbReference type="PANTHER" id="PTHR36180:SF2">
    <property type="entry name" value="BRO FAMILY PROTEIN"/>
    <property type="match status" value="1"/>
</dbReference>
<dbReference type="InterPro" id="IPR041657">
    <property type="entry name" value="HTH_17"/>
</dbReference>
<gene>
    <name evidence="2" type="ORF">EZS27_017059</name>
</gene>
<evidence type="ECO:0000313" key="2">
    <source>
        <dbReference type="EMBL" id="KAA6334637.1"/>
    </source>
</evidence>
<dbReference type="AlphaFoldDB" id="A0A5J4RL70"/>
<reference evidence="2" key="1">
    <citation type="submission" date="2019-03" db="EMBL/GenBank/DDBJ databases">
        <title>Single cell metagenomics reveals metabolic interactions within the superorganism composed of flagellate Streblomastix strix and complex community of Bacteroidetes bacteria on its surface.</title>
        <authorList>
            <person name="Treitli S.C."/>
            <person name="Kolisko M."/>
            <person name="Husnik F."/>
            <person name="Keeling P."/>
            <person name="Hampl V."/>
        </authorList>
    </citation>
    <scope>NUCLEOTIDE SEQUENCE</scope>
    <source>
        <strain evidence="2">STM</strain>
    </source>
</reference>
<dbReference type="PROSITE" id="PS51750">
    <property type="entry name" value="BRO_N"/>
    <property type="match status" value="1"/>
</dbReference>
<comment type="caution">
    <text evidence="2">The sequence shown here is derived from an EMBL/GenBank/DDBJ whole genome shotgun (WGS) entry which is preliminary data.</text>
</comment>
<protein>
    <recommendedName>
        <fullName evidence="1">Bro-N domain-containing protein</fullName>
    </recommendedName>
</protein>